<accession>A0A2H0R999</accession>
<dbReference type="Proteomes" id="UP000230214">
    <property type="component" value="Unassembled WGS sequence"/>
</dbReference>
<evidence type="ECO:0000313" key="1">
    <source>
        <dbReference type="EMBL" id="PIR43099.1"/>
    </source>
</evidence>
<proteinExistence type="predicted"/>
<feature type="non-terminal residue" evidence="1">
    <location>
        <position position="1"/>
    </location>
</feature>
<evidence type="ECO:0000313" key="2">
    <source>
        <dbReference type="Proteomes" id="UP000230214"/>
    </source>
</evidence>
<sequence length="330" mass="36046">LGVPIAAQTVTDGSSYTISGVREGIYNFRAVIGYDTIDAWFQAVGGAIYSASAPNYNQPSVFSILYPAVFVSNHYVLTDTTRYLDISANEQNINSIGNGALSSVETVVNNGGQSVDELIKSILPETSRAPIVNRSACNPDCKVYLQNLLEITDQNNYASATVIDHLNSGGGFQLKTISPNTSKYRFNYPGGINEDVTLNQFNPGNNSKGIVAIYVEGNDLEIYNNLAKNDLHSTNVVFVVPGDLTIHENVSEIQASFIVLGDVNIPYSMNQLTVNGSIISLGNLNLNRDGLNGPTQNRRPVDTYIFQPNLYFNAYPDNFRQTMIYVSNID</sequence>
<protein>
    <submittedName>
        <fullName evidence="1">Uncharacterized protein</fullName>
    </submittedName>
</protein>
<comment type="caution">
    <text evidence="1">The sequence shown here is derived from an EMBL/GenBank/DDBJ whole genome shotgun (WGS) entry which is preliminary data.</text>
</comment>
<dbReference type="EMBL" id="PCXU01000038">
    <property type="protein sequence ID" value="PIR43099.1"/>
    <property type="molecule type" value="Genomic_DNA"/>
</dbReference>
<gene>
    <name evidence="1" type="ORF">COV24_04405</name>
</gene>
<dbReference type="AlphaFoldDB" id="A0A2H0R999"/>
<reference evidence="1 2" key="1">
    <citation type="submission" date="2017-09" db="EMBL/GenBank/DDBJ databases">
        <title>Depth-based differentiation of microbial function through sediment-hosted aquifers and enrichment of novel symbionts in the deep terrestrial subsurface.</title>
        <authorList>
            <person name="Probst A.J."/>
            <person name="Ladd B."/>
            <person name="Jarett J.K."/>
            <person name="Geller-Mcgrath D.E."/>
            <person name="Sieber C.M."/>
            <person name="Emerson J.B."/>
            <person name="Anantharaman K."/>
            <person name="Thomas B.C."/>
            <person name="Malmstrom R."/>
            <person name="Stieglmeier M."/>
            <person name="Klingl A."/>
            <person name="Woyke T."/>
            <person name="Ryan C.M."/>
            <person name="Banfield J.F."/>
        </authorList>
    </citation>
    <scope>NUCLEOTIDE SEQUENCE [LARGE SCALE GENOMIC DNA]</scope>
    <source>
        <strain evidence="1">CG10_big_fil_rev_8_21_14_0_10_32_10</strain>
    </source>
</reference>
<organism evidence="1 2">
    <name type="scientific">candidate division WWE3 bacterium CG10_big_fil_rev_8_21_14_0_10_32_10</name>
    <dbReference type="NCBI Taxonomy" id="1975090"/>
    <lineage>
        <taxon>Bacteria</taxon>
        <taxon>Katanobacteria</taxon>
    </lineage>
</organism>
<name>A0A2H0R999_UNCKA</name>